<gene>
    <name evidence="2" type="ORF">HDC07858</name>
</gene>
<keyword evidence="1" id="KW-0812">Transmembrane</keyword>
<dbReference type="AlphaFoldDB" id="Q6IM10"/>
<keyword evidence="1" id="KW-0472">Membrane</keyword>
<name>Q6IM10_DROME</name>
<feature type="transmembrane region" description="Helical" evidence="1">
    <location>
        <begin position="12"/>
        <end position="35"/>
    </location>
</feature>
<evidence type="ECO:0000256" key="1">
    <source>
        <dbReference type="SAM" id="Phobius"/>
    </source>
</evidence>
<evidence type="ECO:0000313" key="2">
    <source>
        <dbReference type="EMBL" id="DAA02702.1"/>
    </source>
</evidence>
<dbReference type="EMBL" id="BK001856">
    <property type="protein sequence ID" value="DAA02702.1"/>
    <property type="molecule type" value="Genomic_DNA"/>
</dbReference>
<keyword evidence="1" id="KW-1133">Transmembrane helix</keyword>
<sequence length="102" mass="10874">MATPPPPPESPSIVAVGVVVVAVAARVFLWSPVVIADTLWACGLRWPFVCSSLTYCPTALVVTQDDQDKQYDQDSQGSGEAEKLPSRIVLIASQAQLNAAYT</sequence>
<protein>
    <submittedName>
        <fullName evidence="2">HDC07858</fullName>
    </submittedName>
</protein>
<accession>Q6IM10</accession>
<proteinExistence type="predicted"/>
<organism evidence="2">
    <name type="scientific">Drosophila melanogaster</name>
    <name type="common">Fruit fly</name>
    <dbReference type="NCBI Taxonomy" id="7227"/>
    <lineage>
        <taxon>Eukaryota</taxon>
        <taxon>Metazoa</taxon>
        <taxon>Ecdysozoa</taxon>
        <taxon>Arthropoda</taxon>
        <taxon>Hexapoda</taxon>
        <taxon>Insecta</taxon>
        <taxon>Pterygota</taxon>
        <taxon>Neoptera</taxon>
        <taxon>Endopterygota</taxon>
        <taxon>Diptera</taxon>
        <taxon>Brachycera</taxon>
        <taxon>Muscomorpha</taxon>
        <taxon>Ephydroidea</taxon>
        <taxon>Drosophilidae</taxon>
        <taxon>Drosophila</taxon>
        <taxon>Sophophora</taxon>
    </lineage>
</organism>
<reference evidence="2" key="1">
    <citation type="journal article" date="2003" name="Genome Biol.">
        <title>An integrated gene annotation and transcriptional profiling approach towards the full gene content of the Drosophila genome.</title>
        <authorList>
            <person name="Hild M."/>
            <person name="Beckmann B."/>
            <person name="Haas S.A."/>
            <person name="Koch B."/>
            <person name="Solovyev V."/>
            <person name="Busold C."/>
            <person name="Fellenberg K."/>
            <person name="Boutros M."/>
            <person name="Vingron M."/>
            <person name="Sauer F."/>
            <person name="Hoheisel J.D."/>
            <person name="Paro R."/>
        </authorList>
    </citation>
    <scope>NUCLEOTIDE SEQUENCE</scope>
</reference>